<organism evidence="9 10">
    <name type="scientific">Clostridium neonatale</name>
    <dbReference type="NCBI Taxonomy" id="137838"/>
    <lineage>
        <taxon>Bacteria</taxon>
        <taxon>Bacillati</taxon>
        <taxon>Bacillota</taxon>
        <taxon>Clostridia</taxon>
        <taxon>Eubacteriales</taxon>
        <taxon>Clostridiaceae</taxon>
        <taxon>Clostridium</taxon>
    </lineage>
</organism>
<dbReference type="Proteomes" id="UP000220840">
    <property type="component" value="Unassembled WGS sequence"/>
</dbReference>
<feature type="domain" description="Extracellular endo-alpha-(1-&gt;5)-L-arabinanase C-terminal" evidence="8">
    <location>
        <begin position="331"/>
        <end position="437"/>
    </location>
</feature>
<dbReference type="PANTHER" id="PTHR43301:SF3">
    <property type="entry name" value="ARABINAN ENDO-1,5-ALPHA-L-ARABINOSIDASE A-RELATED"/>
    <property type="match status" value="1"/>
</dbReference>
<evidence type="ECO:0000256" key="6">
    <source>
        <dbReference type="PIRSR" id="PIRSR606710-2"/>
    </source>
</evidence>
<dbReference type="GO" id="GO:0005975">
    <property type="term" value="P:carbohydrate metabolic process"/>
    <property type="evidence" value="ECO:0007669"/>
    <property type="project" value="InterPro"/>
</dbReference>
<keyword evidence="3 7" id="KW-0378">Hydrolase</keyword>
<accession>A0A2A7MKQ8</accession>
<comment type="similarity">
    <text evidence="2 7">Belongs to the glycosyl hydrolase 43 family.</text>
</comment>
<evidence type="ECO:0000256" key="7">
    <source>
        <dbReference type="RuleBase" id="RU361187"/>
    </source>
</evidence>
<dbReference type="AlphaFoldDB" id="A0A2A7MKQ8"/>
<gene>
    <name evidence="9" type="ORF">CQ394_11495</name>
</gene>
<dbReference type="RefSeq" id="WP_058296431.1">
    <property type="nucleotide sequence ID" value="NZ_CAKJVF010000042.1"/>
</dbReference>
<keyword evidence="4 7" id="KW-0326">Glycosidase</keyword>
<dbReference type="SUPFAM" id="SSF75005">
    <property type="entry name" value="Arabinanase/levansucrase/invertase"/>
    <property type="match status" value="1"/>
</dbReference>
<protein>
    <submittedName>
        <fullName evidence="9">Arabinan endo-1,5-alpha-L-arabinosidase</fullName>
    </submittedName>
</protein>
<evidence type="ECO:0000259" key="8">
    <source>
        <dbReference type="Pfam" id="PF16369"/>
    </source>
</evidence>
<dbReference type="InterPro" id="IPR032291">
    <property type="entry name" value="Abn2_C"/>
</dbReference>
<evidence type="ECO:0000256" key="3">
    <source>
        <dbReference type="ARBA" id="ARBA00022801"/>
    </source>
</evidence>
<dbReference type="InterPro" id="IPR023296">
    <property type="entry name" value="Glyco_hydro_beta-prop_sf"/>
</dbReference>
<dbReference type="STRING" id="137838.GCA_001458595_03789"/>
<dbReference type="Pfam" id="PF16369">
    <property type="entry name" value="GH43_C"/>
    <property type="match status" value="1"/>
</dbReference>
<dbReference type="InterPro" id="IPR050727">
    <property type="entry name" value="GH43_arabinanases"/>
</dbReference>
<comment type="pathway">
    <text evidence="1">Glycan metabolism; L-arabinan degradation.</text>
</comment>
<proteinExistence type="inferred from homology"/>
<dbReference type="Gene3D" id="2.40.128.10">
    <property type="match status" value="1"/>
</dbReference>
<feature type="active site" description="Proton donor" evidence="5">
    <location>
        <position position="207"/>
    </location>
</feature>
<dbReference type="EMBL" id="PDCJ01000001">
    <property type="protein sequence ID" value="PEG32284.1"/>
    <property type="molecule type" value="Genomic_DNA"/>
</dbReference>
<dbReference type="PANTHER" id="PTHR43301">
    <property type="entry name" value="ARABINAN ENDO-1,5-ALPHA-L-ARABINOSIDASE"/>
    <property type="match status" value="1"/>
</dbReference>
<feature type="site" description="Important for catalytic activity, responsible for pKa modulation of the active site Glu and correct orientation of both the proton donor and substrate" evidence="6">
    <location>
        <position position="151"/>
    </location>
</feature>
<dbReference type="GO" id="GO:0004553">
    <property type="term" value="F:hydrolase activity, hydrolyzing O-glycosyl compounds"/>
    <property type="evidence" value="ECO:0007669"/>
    <property type="project" value="InterPro"/>
</dbReference>
<evidence type="ECO:0000256" key="4">
    <source>
        <dbReference type="ARBA" id="ARBA00023295"/>
    </source>
</evidence>
<evidence type="ECO:0000313" key="10">
    <source>
        <dbReference type="Proteomes" id="UP000220840"/>
    </source>
</evidence>
<dbReference type="CDD" id="cd08998">
    <property type="entry name" value="GH43_Arb43a-like"/>
    <property type="match status" value="1"/>
</dbReference>
<name>A0A2A7MKQ8_9CLOT</name>
<evidence type="ECO:0000256" key="5">
    <source>
        <dbReference type="PIRSR" id="PIRSR606710-1"/>
    </source>
</evidence>
<dbReference type="OrthoDB" id="9801455at2"/>
<sequence>MIYPEKPIIKDLKYDEDIEDITKWGAAGAHDPSIFKDDDLYYVFSTDARIGGKATPSIQIRKSYDLIKWEYVGQALDDVPKEAKEWTGAEGVWAPEVTKVNDLYYLYYCASTFGRNRSYIGLLKSKSIDGPWEDNGLVVKSDSGDDRNAIDPNIVFDKNGEMWMSYGSFWTGIYLIKLDKETGKPQKENDKGINIAGRHHSTEGAIEGPYIVYNKEFDKYYLFVSYDSLASDYNVRVGRSESIDGPYIDINGNEMTNKFAVNPNHIGNKILGGYRFGNGEGWIAPGHNSVLNDGEDFYIVHHIRKEYNQSWFYMHVRKILWSNDGWPMISPERYAGEKEQEIDKKLIIGEWELIPLYRDVNRVIVSKTYSFKENGDIEGEYGGKWSFSNINEIKIKIKVRDENEIYKGKVMPSWDWEENKETLIFTTIDKNAVALWGKKVL</sequence>
<evidence type="ECO:0000256" key="2">
    <source>
        <dbReference type="ARBA" id="ARBA00009865"/>
    </source>
</evidence>
<dbReference type="Pfam" id="PF04616">
    <property type="entry name" value="Glyco_hydro_43"/>
    <property type="match status" value="1"/>
</dbReference>
<feature type="active site" description="Proton acceptor" evidence="5">
    <location>
        <position position="31"/>
    </location>
</feature>
<keyword evidence="10" id="KW-1185">Reference proteome</keyword>
<dbReference type="InterPro" id="IPR006710">
    <property type="entry name" value="Glyco_hydro_43"/>
</dbReference>
<dbReference type="Gene3D" id="2.115.10.20">
    <property type="entry name" value="Glycosyl hydrolase domain, family 43"/>
    <property type="match status" value="1"/>
</dbReference>
<evidence type="ECO:0000313" key="9">
    <source>
        <dbReference type="EMBL" id="PEG32284.1"/>
    </source>
</evidence>
<evidence type="ECO:0000256" key="1">
    <source>
        <dbReference type="ARBA" id="ARBA00004834"/>
    </source>
</evidence>
<comment type="caution">
    <text evidence="9">The sequence shown here is derived from an EMBL/GenBank/DDBJ whole genome shotgun (WGS) entry which is preliminary data.</text>
</comment>
<reference evidence="9 10" key="1">
    <citation type="submission" date="2017-10" db="EMBL/GenBank/DDBJ databases">
        <title>Effective Description of Clostridium neonatale sp. nov. linked to necrotizing enterocolitis in neonates and a clarification of species assignable to the genus Clostridium (Prazmowski 1880) emend. Lawson and Rainey 2016.</title>
        <authorList>
            <person name="Bernard K."/>
            <person name="Burdz T."/>
            <person name="Wiebe D."/>
            <person name="Balcewich B."/>
            <person name="Alfa M."/>
            <person name="Bernier A.-M."/>
        </authorList>
    </citation>
    <scope>NUCLEOTIDE SEQUENCE [LARGE SCALE GENOMIC DNA]</scope>
    <source>
        <strain evidence="9 10">LCDC99A005</strain>
    </source>
</reference>